<dbReference type="InterPro" id="IPR008407">
    <property type="entry name" value="Brnchd-chn_aa_trnsp_AzlD"/>
</dbReference>
<keyword evidence="1" id="KW-0812">Transmembrane</keyword>
<name>A0ABT2F901_9STRE</name>
<feature type="transmembrane region" description="Helical" evidence="1">
    <location>
        <begin position="65"/>
        <end position="83"/>
    </location>
</feature>
<dbReference type="EMBL" id="JANUXX010000006">
    <property type="protein sequence ID" value="MCS4488471.1"/>
    <property type="molecule type" value="Genomic_DNA"/>
</dbReference>
<keyword evidence="3" id="KW-1185">Reference proteome</keyword>
<proteinExistence type="predicted"/>
<keyword evidence="1" id="KW-0472">Membrane</keyword>
<evidence type="ECO:0000313" key="3">
    <source>
        <dbReference type="Proteomes" id="UP001206548"/>
    </source>
</evidence>
<keyword evidence="1" id="KW-1133">Transmembrane helix</keyword>
<dbReference type="Pfam" id="PF05437">
    <property type="entry name" value="AzlD"/>
    <property type="match status" value="1"/>
</dbReference>
<evidence type="ECO:0000256" key="1">
    <source>
        <dbReference type="SAM" id="Phobius"/>
    </source>
</evidence>
<comment type="caution">
    <text evidence="2">The sequence shown here is derived from an EMBL/GenBank/DDBJ whole genome shotgun (WGS) entry which is preliminary data.</text>
</comment>
<feature type="transmembrane region" description="Helical" evidence="1">
    <location>
        <begin position="90"/>
        <end position="107"/>
    </location>
</feature>
<feature type="transmembrane region" description="Helical" evidence="1">
    <location>
        <begin position="6"/>
        <end position="29"/>
    </location>
</feature>
<organism evidence="2 3">
    <name type="scientific">Streptococcus sciuri</name>
    <dbReference type="NCBI Taxonomy" id="2973939"/>
    <lineage>
        <taxon>Bacteria</taxon>
        <taxon>Bacillati</taxon>
        <taxon>Bacillota</taxon>
        <taxon>Bacilli</taxon>
        <taxon>Lactobacillales</taxon>
        <taxon>Streptococcaceae</taxon>
        <taxon>Streptococcus</taxon>
    </lineage>
</organism>
<gene>
    <name evidence="2" type="ORF">NXS10_05805</name>
</gene>
<protein>
    <submittedName>
        <fullName evidence="2">AzlD domain-containing protein</fullName>
    </submittedName>
</protein>
<dbReference type="RefSeq" id="WP_259138687.1">
    <property type="nucleotide sequence ID" value="NZ_JANUXX010000006.1"/>
</dbReference>
<reference evidence="2 3" key="1">
    <citation type="journal article" date="2023" name="Int. J. Syst. Evol. Microbiol.">
        <title>Streptococcus sciuri sp. nov., Staphylococcus marylandisciuri sp. nov. and Staphylococcus americanisciuri sp. nov., isolated from faeces of eastern grey squirrel (Sciurus carolinensis).</title>
        <authorList>
            <person name="Volokhov D.V."/>
            <person name="Zagorodnyaya T.A."/>
            <person name="Furtak V.A."/>
            <person name="Nattanmai G."/>
            <person name="Randall L."/>
            <person name="Jose S."/>
            <person name="Gao Y."/>
            <person name="Eisenberg T."/>
            <person name="Delmonte P."/>
            <person name="Blom J."/>
            <person name="Mitchell K.K."/>
        </authorList>
    </citation>
    <scope>NUCLEOTIDE SEQUENCE [LARGE SCALE GENOMIC DNA]</scope>
    <source>
        <strain evidence="2 3">SQ9-PEA</strain>
    </source>
</reference>
<accession>A0ABT2F901</accession>
<evidence type="ECO:0000313" key="2">
    <source>
        <dbReference type="EMBL" id="MCS4488471.1"/>
    </source>
</evidence>
<dbReference type="Proteomes" id="UP001206548">
    <property type="component" value="Unassembled WGS sequence"/>
</dbReference>
<sequence length="108" mass="12090">MSVSSDVLFVIILAAVVTWIPRVAPFILTKYQKLPISVVHFLDYLPISIIFALLLSSIMTEHTGYLPQLDMTAFLALIPTLWVAIRYKNILLSVLAGVFIVAFLRLIS</sequence>
<feature type="transmembrane region" description="Helical" evidence="1">
    <location>
        <begin position="41"/>
        <end position="59"/>
    </location>
</feature>